<protein>
    <submittedName>
        <fullName evidence="1">Uncharacterized protein</fullName>
    </submittedName>
</protein>
<keyword evidence="2" id="KW-1185">Reference proteome</keyword>
<dbReference type="Proteomes" id="UP000886501">
    <property type="component" value="Unassembled WGS sequence"/>
</dbReference>
<gene>
    <name evidence="1" type="ORF">BDM02DRAFT_3269274</name>
</gene>
<sequence length="380" mass="41833">MPPEMTQQPTKVPPSPSLSPEETLSVAHTGESMVFPRTSTIPPEDFPQCCENRMRRYLFKPSVLVFLALIMAAIVSLSPAFLSNSDTLGTTHESSPDKDGVMILGDIFQFDWMITRTVTVMWSISGWGKYRLPTEGDPPNAFLPVSRAVDVYLDNVSNPVFSYDPTHIPMTTTGGKIPISSLYHFNVEHNIESREQYYTPIDLYSFSAFAFVVERATNRSIPIIKFAVYGAGPGDFSASSRGIPARNRFAYDTGGGSATVEVESYAMFATVKHSNRARVLTFFMFTVNWILSLGSVITTSVMFNGHGVKDTVALLPITVILAIPAIRMLYVGSPPCGIFLDLVGFFPQMMLVVACTMVVLSGFAVRTIQGKSVTREKEEV</sequence>
<comment type="caution">
    <text evidence="1">The sequence shown here is derived from an EMBL/GenBank/DDBJ whole genome shotgun (WGS) entry which is preliminary data.</text>
</comment>
<evidence type="ECO:0000313" key="1">
    <source>
        <dbReference type="EMBL" id="KAF9648680.1"/>
    </source>
</evidence>
<organism evidence="1 2">
    <name type="scientific">Thelephora ganbajun</name>
    <name type="common">Ganba fungus</name>
    <dbReference type="NCBI Taxonomy" id="370292"/>
    <lineage>
        <taxon>Eukaryota</taxon>
        <taxon>Fungi</taxon>
        <taxon>Dikarya</taxon>
        <taxon>Basidiomycota</taxon>
        <taxon>Agaricomycotina</taxon>
        <taxon>Agaricomycetes</taxon>
        <taxon>Thelephorales</taxon>
        <taxon>Thelephoraceae</taxon>
        <taxon>Thelephora</taxon>
    </lineage>
</organism>
<reference evidence="1" key="1">
    <citation type="submission" date="2019-10" db="EMBL/GenBank/DDBJ databases">
        <authorList>
            <consortium name="DOE Joint Genome Institute"/>
            <person name="Kuo A."/>
            <person name="Miyauchi S."/>
            <person name="Kiss E."/>
            <person name="Drula E."/>
            <person name="Kohler A."/>
            <person name="Sanchez-Garcia M."/>
            <person name="Andreopoulos B."/>
            <person name="Barry K.W."/>
            <person name="Bonito G."/>
            <person name="Buee M."/>
            <person name="Carver A."/>
            <person name="Chen C."/>
            <person name="Cichocki N."/>
            <person name="Clum A."/>
            <person name="Culley D."/>
            <person name="Crous P.W."/>
            <person name="Fauchery L."/>
            <person name="Girlanda M."/>
            <person name="Hayes R."/>
            <person name="Keri Z."/>
            <person name="Labutti K."/>
            <person name="Lipzen A."/>
            <person name="Lombard V."/>
            <person name="Magnuson J."/>
            <person name="Maillard F."/>
            <person name="Morin E."/>
            <person name="Murat C."/>
            <person name="Nolan M."/>
            <person name="Ohm R."/>
            <person name="Pangilinan J."/>
            <person name="Pereira M."/>
            <person name="Perotto S."/>
            <person name="Peter M."/>
            <person name="Riley R."/>
            <person name="Sitrit Y."/>
            <person name="Stielow B."/>
            <person name="Szollosi G."/>
            <person name="Zifcakova L."/>
            <person name="Stursova M."/>
            <person name="Spatafora J.W."/>
            <person name="Tedersoo L."/>
            <person name="Vaario L.-M."/>
            <person name="Yamada A."/>
            <person name="Yan M."/>
            <person name="Wang P."/>
            <person name="Xu J."/>
            <person name="Bruns T."/>
            <person name="Baldrian P."/>
            <person name="Vilgalys R."/>
            <person name="Henrissat B."/>
            <person name="Grigoriev I.V."/>
            <person name="Hibbett D."/>
            <person name="Nagy L.G."/>
            <person name="Martin F.M."/>
        </authorList>
    </citation>
    <scope>NUCLEOTIDE SEQUENCE</scope>
    <source>
        <strain evidence="1">P2</strain>
    </source>
</reference>
<evidence type="ECO:0000313" key="2">
    <source>
        <dbReference type="Proteomes" id="UP000886501"/>
    </source>
</evidence>
<proteinExistence type="predicted"/>
<reference evidence="1" key="2">
    <citation type="journal article" date="2020" name="Nat. Commun.">
        <title>Large-scale genome sequencing of mycorrhizal fungi provides insights into the early evolution of symbiotic traits.</title>
        <authorList>
            <person name="Miyauchi S."/>
            <person name="Kiss E."/>
            <person name="Kuo A."/>
            <person name="Drula E."/>
            <person name="Kohler A."/>
            <person name="Sanchez-Garcia M."/>
            <person name="Morin E."/>
            <person name="Andreopoulos B."/>
            <person name="Barry K.W."/>
            <person name="Bonito G."/>
            <person name="Buee M."/>
            <person name="Carver A."/>
            <person name="Chen C."/>
            <person name="Cichocki N."/>
            <person name="Clum A."/>
            <person name="Culley D."/>
            <person name="Crous P.W."/>
            <person name="Fauchery L."/>
            <person name="Girlanda M."/>
            <person name="Hayes R.D."/>
            <person name="Keri Z."/>
            <person name="LaButti K."/>
            <person name="Lipzen A."/>
            <person name="Lombard V."/>
            <person name="Magnuson J."/>
            <person name="Maillard F."/>
            <person name="Murat C."/>
            <person name="Nolan M."/>
            <person name="Ohm R.A."/>
            <person name="Pangilinan J."/>
            <person name="Pereira M.F."/>
            <person name="Perotto S."/>
            <person name="Peter M."/>
            <person name="Pfister S."/>
            <person name="Riley R."/>
            <person name="Sitrit Y."/>
            <person name="Stielow J.B."/>
            <person name="Szollosi G."/>
            <person name="Zifcakova L."/>
            <person name="Stursova M."/>
            <person name="Spatafora J.W."/>
            <person name="Tedersoo L."/>
            <person name="Vaario L.M."/>
            <person name="Yamada A."/>
            <person name="Yan M."/>
            <person name="Wang P."/>
            <person name="Xu J."/>
            <person name="Bruns T."/>
            <person name="Baldrian P."/>
            <person name="Vilgalys R."/>
            <person name="Dunand C."/>
            <person name="Henrissat B."/>
            <person name="Grigoriev I.V."/>
            <person name="Hibbett D."/>
            <person name="Nagy L.G."/>
            <person name="Martin F.M."/>
        </authorList>
    </citation>
    <scope>NUCLEOTIDE SEQUENCE</scope>
    <source>
        <strain evidence="1">P2</strain>
    </source>
</reference>
<dbReference type="EMBL" id="MU118009">
    <property type="protein sequence ID" value="KAF9648680.1"/>
    <property type="molecule type" value="Genomic_DNA"/>
</dbReference>
<accession>A0ACB6ZFU1</accession>
<name>A0ACB6ZFU1_THEGA</name>